<reference evidence="2" key="1">
    <citation type="journal article" date="2012" name="Nat. Biotechnol.">
        <title>Reference genome sequence of the model plant Setaria.</title>
        <authorList>
            <person name="Bennetzen J.L."/>
            <person name="Schmutz J."/>
            <person name="Wang H."/>
            <person name="Percifield R."/>
            <person name="Hawkins J."/>
            <person name="Pontaroli A.C."/>
            <person name="Estep M."/>
            <person name="Feng L."/>
            <person name="Vaughn J.N."/>
            <person name="Grimwood J."/>
            <person name="Jenkins J."/>
            <person name="Barry K."/>
            <person name="Lindquist E."/>
            <person name="Hellsten U."/>
            <person name="Deshpande S."/>
            <person name="Wang X."/>
            <person name="Wu X."/>
            <person name="Mitros T."/>
            <person name="Triplett J."/>
            <person name="Yang X."/>
            <person name="Ye C.Y."/>
            <person name="Mauro-Herrera M."/>
            <person name="Wang L."/>
            <person name="Li P."/>
            <person name="Sharma M."/>
            <person name="Sharma R."/>
            <person name="Ronald P.C."/>
            <person name="Panaud O."/>
            <person name="Kellogg E.A."/>
            <person name="Brutnell T.P."/>
            <person name="Doust A.N."/>
            <person name="Tuskan G.A."/>
            <person name="Rokhsar D."/>
            <person name="Devos K.M."/>
        </authorList>
    </citation>
    <scope>NUCLEOTIDE SEQUENCE [LARGE SCALE GENOMIC DNA]</scope>
    <source>
        <strain evidence="2">cv. Yugu1</strain>
    </source>
</reference>
<dbReference type="HOGENOM" id="CLU_504744_0_0_1"/>
<evidence type="ECO:0000313" key="1">
    <source>
        <dbReference type="EnsemblPlants" id="KQL26146"/>
    </source>
</evidence>
<proteinExistence type="predicted"/>
<dbReference type="Gramene" id="KQL26146">
    <property type="protein sequence ID" value="KQL26146"/>
    <property type="gene ID" value="SETIT_032977mg"/>
</dbReference>
<evidence type="ECO:0000313" key="2">
    <source>
        <dbReference type="Proteomes" id="UP000004995"/>
    </source>
</evidence>
<evidence type="ECO:0008006" key="3">
    <source>
        <dbReference type="Google" id="ProtNLM"/>
    </source>
</evidence>
<accession>K4A280</accession>
<name>K4A280_SETIT</name>
<dbReference type="AlphaFoldDB" id="K4A280"/>
<protein>
    <recommendedName>
        <fullName evidence="3">F-box domain-containing protein</fullName>
    </recommendedName>
</protein>
<dbReference type="InterPro" id="IPR036047">
    <property type="entry name" value="F-box-like_dom_sf"/>
</dbReference>
<reference evidence="1" key="2">
    <citation type="submission" date="2018-08" db="UniProtKB">
        <authorList>
            <consortium name="EnsemblPlants"/>
        </authorList>
    </citation>
    <scope>IDENTIFICATION</scope>
    <source>
        <strain evidence="1">Yugu1</strain>
    </source>
</reference>
<dbReference type="SUPFAM" id="SSF81383">
    <property type="entry name" value="F-box domain"/>
    <property type="match status" value="1"/>
</dbReference>
<dbReference type="SUPFAM" id="SSF52047">
    <property type="entry name" value="RNI-like"/>
    <property type="match status" value="1"/>
</dbReference>
<dbReference type="PANTHER" id="PTHR34709">
    <property type="entry name" value="OS10G0396666 PROTEIN"/>
    <property type="match status" value="1"/>
</dbReference>
<keyword evidence="2" id="KW-1185">Reference proteome</keyword>
<dbReference type="InParanoid" id="K4A280"/>
<dbReference type="PANTHER" id="PTHR34709:SF70">
    <property type="entry name" value="F-BOX DOMAIN-CONTAINING PROTEIN"/>
    <property type="match status" value="1"/>
</dbReference>
<dbReference type="EMBL" id="AGNK02001285">
    <property type="status" value="NOT_ANNOTATED_CDS"/>
    <property type="molecule type" value="Genomic_DNA"/>
</dbReference>
<sequence>DARWPHASTSYAVGGGGGGDRFSALPEGIIDHILSFLPAEDAVRSSVLSGLWRGDWAHAPALNLSDERHQGRFLAFARAVLSRYGAPDIPALNVAIGCESNLGPGTAAWLRDAMERAVGSISVSVTAPVPMDRLTLPRRLRAKSISLTLSSMYENADLVLPDEPCETVAFGSLVELNLSRARLQGGGGVSLGEFLSSCCPCLRLLRLSKVSDGRHSKLQVVAANLQVLVVRYCCFYSLSQWDTDNVVQISAPRLHNISWLGGLPGHLSFLTDCRCVQRLALGFKWYQLKDRGFQQANAMQLLEMCPGSDDRPTLSVLEELVLSHLFSFSFRISVAHHFRHVDLEQISRLPNIRALSLRIAGAGRVVNCNITPSIFFFLRQCLNLTRLHIDLSMLHQGSRSNHDYLVLPLQEIRTSGFMGSDREMELADLLFGVRAAWPALERISVSFPPIERLPDGSLLCGADGTTACIRW</sequence>
<dbReference type="InterPro" id="IPR055312">
    <property type="entry name" value="FBL15-like"/>
</dbReference>
<dbReference type="Gene3D" id="3.80.10.10">
    <property type="entry name" value="Ribonuclease Inhibitor"/>
    <property type="match status" value="1"/>
</dbReference>
<dbReference type="InterPro" id="IPR032675">
    <property type="entry name" value="LRR_dom_sf"/>
</dbReference>
<dbReference type="eggNOG" id="ENOG502R5VB">
    <property type="taxonomic scope" value="Eukaryota"/>
</dbReference>
<dbReference type="EnsemblPlants" id="KQL26146">
    <property type="protein sequence ID" value="KQL26146"/>
    <property type="gene ID" value="SETIT_032977mg"/>
</dbReference>
<dbReference type="Proteomes" id="UP000004995">
    <property type="component" value="Unassembled WGS sequence"/>
</dbReference>
<organism evidence="1 2">
    <name type="scientific">Setaria italica</name>
    <name type="common">Foxtail millet</name>
    <name type="synonym">Panicum italicum</name>
    <dbReference type="NCBI Taxonomy" id="4555"/>
    <lineage>
        <taxon>Eukaryota</taxon>
        <taxon>Viridiplantae</taxon>
        <taxon>Streptophyta</taxon>
        <taxon>Embryophyta</taxon>
        <taxon>Tracheophyta</taxon>
        <taxon>Spermatophyta</taxon>
        <taxon>Magnoliopsida</taxon>
        <taxon>Liliopsida</taxon>
        <taxon>Poales</taxon>
        <taxon>Poaceae</taxon>
        <taxon>PACMAD clade</taxon>
        <taxon>Panicoideae</taxon>
        <taxon>Panicodae</taxon>
        <taxon>Paniceae</taxon>
        <taxon>Cenchrinae</taxon>
        <taxon>Setaria</taxon>
    </lineage>
</organism>